<feature type="transmembrane region" description="Helical" evidence="1">
    <location>
        <begin position="119"/>
        <end position="142"/>
    </location>
</feature>
<keyword evidence="1" id="KW-1133">Transmembrane helix</keyword>
<evidence type="ECO:0000313" key="2">
    <source>
        <dbReference type="EMBL" id="SVC88765.1"/>
    </source>
</evidence>
<proteinExistence type="predicted"/>
<name>A0A382QV63_9ZZZZ</name>
<dbReference type="EMBL" id="UINC01116782">
    <property type="protein sequence ID" value="SVC88765.1"/>
    <property type="molecule type" value="Genomic_DNA"/>
</dbReference>
<feature type="transmembrane region" description="Helical" evidence="1">
    <location>
        <begin position="88"/>
        <end position="107"/>
    </location>
</feature>
<reference evidence="2" key="1">
    <citation type="submission" date="2018-05" db="EMBL/GenBank/DDBJ databases">
        <authorList>
            <person name="Lanie J.A."/>
            <person name="Ng W.-L."/>
            <person name="Kazmierczak K.M."/>
            <person name="Andrzejewski T.M."/>
            <person name="Davidsen T.M."/>
            <person name="Wayne K.J."/>
            <person name="Tettelin H."/>
            <person name="Glass J.I."/>
            <person name="Rusch D."/>
            <person name="Podicherti R."/>
            <person name="Tsui H.-C.T."/>
            <person name="Winkler M.E."/>
        </authorList>
    </citation>
    <scope>NUCLEOTIDE SEQUENCE</scope>
</reference>
<organism evidence="2">
    <name type="scientific">marine metagenome</name>
    <dbReference type="NCBI Taxonomy" id="408172"/>
    <lineage>
        <taxon>unclassified sequences</taxon>
        <taxon>metagenomes</taxon>
        <taxon>ecological metagenomes</taxon>
    </lineage>
</organism>
<feature type="non-terminal residue" evidence="2">
    <location>
        <position position="1"/>
    </location>
</feature>
<gene>
    <name evidence="2" type="ORF">METZ01_LOCUS341619</name>
</gene>
<feature type="transmembrane region" description="Helical" evidence="1">
    <location>
        <begin position="60"/>
        <end position="81"/>
    </location>
</feature>
<dbReference type="AlphaFoldDB" id="A0A382QV63"/>
<evidence type="ECO:0000256" key="1">
    <source>
        <dbReference type="SAM" id="Phobius"/>
    </source>
</evidence>
<accession>A0A382QV63</accession>
<sequence length="155" mass="17293">RLDIAGMKLRQVFSSPDGLSHLDCQGMPSGFWATFQEQVSSNPLQLVREVVRQPCMVGKAFVYIHHYLLLALAIPGFLVLWTRGWFAISFLYVLFNLIAVIYGGNYGAHDEGVVTVPRFALAFMPMFVLSAGLLLVALGSYVGRERTVRRPDETV</sequence>
<protein>
    <submittedName>
        <fullName evidence="2">Uncharacterized protein</fullName>
    </submittedName>
</protein>
<keyword evidence="1" id="KW-0812">Transmembrane</keyword>
<keyword evidence="1" id="KW-0472">Membrane</keyword>